<feature type="transmembrane region" description="Helical" evidence="8">
    <location>
        <begin position="341"/>
        <end position="363"/>
    </location>
</feature>
<dbReference type="PANTHER" id="PTHR48022:SF11">
    <property type="entry name" value="MONOSACCHARIDE TRANSPORTER (HXT8), PUTATIVE (AFU_ORTHOLOGUE AFUA_2G08120)-RELATED"/>
    <property type="match status" value="1"/>
</dbReference>
<evidence type="ECO:0000313" key="10">
    <source>
        <dbReference type="EMBL" id="KAL1593005.1"/>
    </source>
</evidence>
<evidence type="ECO:0000256" key="4">
    <source>
        <dbReference type="ARBA" id="ARBA00022692"/>
    </source>
</evidence>
<evidence type="ECO:0000256" key="5">
    <source>
        <dbReference type="ARBA" id="ARBA00022989"/>
    </source>
</evidence>
<keyword evidence="5 8" id="KW-1133">Transmembrane helix</keyword>
<comment type="subcellular location">
    <subcellularLocation>
        <location evidence="1">Membrane</location>
        <topology evidence="1">Multi-pass membrane protein</topology>
    </subcellularLocation>
</comment>
<dbReference type="PROSITE" id="PS00216">
    <property type="entry name" value="SUGAR_TRANSPORT_1"/>
    <property type="match status" value="2"/>
</dbReference>
<feature type="transmembrane region" description="Helical" evidence="8">
    <location>
        <begin position="275"/>
        <end position="293"/>
    </location>
</feature>
<keyword evidence="11" id="KW-1185">Reference proteome</keyword>
<dbReference type="InterPro" id="IPR050360">
    <property type="entry name" value="MFS_Sugar_Transporters"/>
</dbReference>
<evidence type="ECO:0000256" key="6">
    <source>
        <dbReference type="ARBA" id="ARBA00023136"/>
    </source>
</evidence>
<feature type="transmembrane region" description="Helical" evidence="8">
    <location>
        <begin position="154"/>
        <end position="179"/>
    </location>
</feature>
<feature type="transmembrane region" description="Helical" evidence="8">
    <location>
        <begin position="313"/>
        <end position="332"/>
    </location>
</feature>
<feature type="transmembrane region" description="Helical" evidence="8">
    <location>
        <begin position="65"/>
        <end position="89"/>
    </location>
</feature>
<dbReference type="PROSITE" id="PS50850">
    <property type="entry name" value="MFS"/>
    <property type="match status" value="1"/>
</dbReference>
<evidence type="ECO:0000313" key="11">
    <source>
        <dbReference type="Proteomes" id="UP001521222"/>
    </source>
</evidence>
<dbReference type="Proteomes" id="UP001521222">
    <property type="component" value="Unassembled WGS sequence"/>
</dbReference>
<dbReference type="NCBIfam" id="TIGR00879">
    <property type="entry name" value="SP"/>
    <property type="match status" value="1"/>
</dbReference>
<dbReference type="PANTHER" id="PTHR48022">
    <property type="entry name" value="PLASTIDIC GLUCOSE TRANSPORTER 4"/>
    <property type="match status" value="1"/>
</dbReference>
<dbReference type="InterPro" id="IPR003663">
    <property type="entry name" value="Sugar/inositol_transpt"/>
</dbReference>
<feature type="transmembrane region" description="Helical" evidence="8">
    <location>
        <begin position="122"/>
        <end position="142"/>
    </location>
</feature>
<reference evidence="10 11" key="1">
    <citation type="submission" date="2024-02" db="EMBL/GenBank/DDBJ databases">
        <title>De novo assembly and annotation of 12 fungi associated with fruit tree decline syndrome in Ontario, Canada.</title>
        <authorList>
            <person name="Sulman M."/>
            <person name="Ellouze W."/>
            <person name="Ilyukhin E."/>
        </authorList>
    </citation>
    <scope>NUCLEOTIDE SEQUENCE [LARGE SCALE GENOMIC DNA]</scope>
    <source>
        <strain evidence="10 11">M97-236</strain>
    </source>
</reference>
<sequence length="505" mass="55117">MEHEGADLKGMPLKNFLICFFLSLGQICFGYPASVISVTLGQPSFLAYMGLLDPTTGTVTGNLLNVAGATSGVFQAGAAVGMIVTAIVLDRLGRKNSVYVNAVIGLFGGALIVGAQNISMFLVGRFFAGWSSFSFLVLTPVYTTELSPPKHRGFFVGLNAVFIGTGYSLAAWIGVGFSFNSNPVTQWRGPLGLYLIWPTLLIIIAFLSPESPRWLMMQDRVDEAKQVIFRLHSTKGDDIFAAQEFDEIRRQTAIDQKLETSWLSMFTKASYRRRVAITCLYCFLGQSTAILVINNYGPTFYAALGFDVRQTLFLTAGWVSVSIPFCLIGAFLSDIIGRRPIMLIGIGGCCLCLIVEAAAVRYFEMDPTRKDLGALGVAALFTFNAVYQLGVDVGGNVFYSEVFPNHIRSKGVALANLVLALADLVYLQVTPYAFANIGWRFFLVFIIISGLGWMVLLFVLPETRGMPLESVAKLFGDDPATIAALSDSIADEVRIHEMKSERSDV</sequence>
<dbReference type="InterPro" id="IPR020846">
    <property type="entry name" value="MFS_dom"/>
</dbReference>
<feature type="domain" description="Major facilitator superfamily (MFS) profile" evidence="9">
    <location>
        <begin position="18"/>
        <end position="464"/>
    </location>
</feature>
<proteinExistence type="inferred from homology"/>
<evidence type="ECO:0000256" key="1">
    <source>
        <dbReference type="ARBA" id="ARBA00004141"/>
    </source>
</evidence>
<name>A0ABR3QLH4_9PLEO</name>
<evidence type="ECO:0000256" key="2">
    <source>
        <dbReference type="ARBA" id="ARBA00010992"/>
    </source>
</evidence>
<evidence type="ECO:0000259" key="9">
    <source>
        <dbReference type="PROSITE" id="PS50850"/>
    </source>
</evidence>
<dbReference type="Gene3D" id="1.20.1250.20">
    <property type="entry name" value="MFS general substrate transporter like domains"/>
    <property type="match status" value="1"/>
</dbReference>
<dbReference type="Pfam" id="PF00083">
    <property type="entry name" value="Sugar_tr"/>
    <property type="match status" value="1"/>
</dbReference>
<evidence type="ECO:0000256" key="7">
    <source>
        <dbReference type="RuleBase" id="RU003346"/>
    </source>
</evidence>
<keyword evidence="4 8" id="KW-0812">Transmembrane</keyword>
<dbReference type="InterPro" id="IPR036259">
    <property type="entry name" value="MFS_trans_sf"/>
</dbReference>
<keyword evidence="6 8" id="KW-0472">Membrane</keyword>
<feature type="transmembrane region" description="Helical" evidence="8">
    <location>
        <begin position="98"/>
        <end position="116"/>
    </location>
</feature>
<gene>
    <name evidence="10" type="ORF">SLS59_009475</name>
</gene>
<keyword evidence="3 7" id="KW-0813">Transport</keyword>
<dbReference type="SUPFAM" id="SSF103473">
    <property type="entry name" value="MFS general substrate transporter"/>
    <property type="match status" value="1"/>
</dbReference>
<feature type="transmembrane region" description="Helical" evidence="8">
    <location>
        <begin position="191"/>
        <end position="208"/>
    </location>
</feature>
<dbReference type="InterPro" id="IPR005829">
    <property type="entry name" value="Sugar_transporter_CS"/>
</dbReference>
<dbReference type="InterPro" id="IPR005828">
    <property type="entry name" value="MFS_sugar_transport-like"/>
</dbReference>
<protein>
    <recommendedName>
        <fullName evidence="9">Major facilitator superfamily (MFS) profile domain-containing protein</fullName>
    </recommendedName>
</protein>
<organism evidence="10 11">
    <name type="scientific">Nothophoma quercina</name>
    <dbReference type="NCBI Taxonomy" id="749835"/>
    <lineage>
        <taxon>Eukaryota</taxon>
        <taxon>Fungi</taxon>
        <taxon>Dikarya</taxon>
        <taxon>Ascomycota</taxon>
        <taxon>Pezizomycotina</taxon>
        <taxon>Dothideomycetes</taxon>
        <taxon>Pleosporomycetidae</taxon>
        <taxon>Pleosporales</taxon>
        <taxon>Pleosporineae</taxon>
        <taxon>Didymellaceae</taxon>
        <taxon>Nothophoma</taxon>
    </lineage>
</organism>
<evidence type="ECO:0000256" key="8">
    <source>
        <dbReference type="SAM" id="Phobius"/>
    </source>
</evidence>
<comment type="similarity">
    <text evidence="2 7">Belongs to the major facilitator superfamily. Sugar transporter (TC 2.A.1.1) family.</text>
</comment>
<comment type="caution">
    <text evidence="10">The sequence shown here is derived from an EMBL/GenBank/DDBJ whole genome shotgun (WGS) entry which is preliminary data.</text>
</comment>
<evidence type="ECO:0000256" key="3">
    <source>
        <dbReference type="ARBA" id="ARBA00022448"/>
    </source>
</evidence>
<feature type="transmembrane region" description="Helical" evidence="8">
    <location>
        <begin position="411"/>
        <end position="429"/>
    </location>
</feature>
<feature type="transmembrane region" description="Helical" evidence="8">
    <location>
        <begin position="375"/>
        <end position="399"/>
    </location>
</feature>
<dbReference type="EMBL" id="JAKIXB020000043">
    <property type="protein sequence ID" value="KAL1593005.1"/>
    <property type="molecule type" value="Genomic_DNA"/>
</dbReference>
<accession>A0ABR3QLH4</accession>
<feature type="transmembrane region" description="Helical" evidence="8">
    <location>
        <begin position="441"/>
        <end position="460"/>
    </location>
</feature>